<evidence type="ECO:0000313" key="3">
    <source>
        <dbReference type="Proteomes" id="UP001329825"/>
    </source>
</evidence>
<feature type="compositionally biased region" description="Low complexity" evidence="1">
    <location>
        <begin position="119"/>
        <end position="149"/>
    </location>
</feature>
<gene>
    <name evidence="2" type="ORF">IL334_003386</name>
</gene>
<dbReference type="EMBL" id="CP141884">
    <property type="protein sequence ID" value="WRT66430.1"/>
    <property type="molecule type" value="Genomic_DNA"/>
</dbReference>
<dbReference type="Proteomes" id="UP001329825">
    <property type="component" value="Chromosome 4"/>
</dbReference>
<sequence length="176" mass="18391">MMMALAVTFVKAELKVTQPTSDHWWVAQSLNTLAWEGDSPDQFSVFLSNSDTNVLTSMLALTSITYSYDKSKTINPGGITPSGGYTLLLTNPLNSSDVYAKSDIFEIKAVGSAYPPQETAASQSGSSSGAGSSGSSATSSGASASATSSKANGAEKMEVRFGFMGFSTLMIAFMML</sequence>
<dbReference type="GeneID" id="87955517"/>
<protein>
    <submittedName>
        <fullName evidence="2">Uncharacterized protein</fullName>
    </submittedName>
</protein>
<name>A0ABZ1CXE9_9TREE</name>
<reference evidence="2 3" key="1">
    <citation type="submission" date="2024-01" db="EMBL/GenBank/DDBJ databases">
        <title>Comparative genomics of Cryptococcus and Kwoniella reveals pathogenesis evolution and contrasting modes of karyotype evolution via chromosome fusion or intercentromeric recombination.</title>
        <authorList>
            <person name="Coelho M.A."/>
            <person name="David-Palma M."/>
            <person name="Shea T."/>
            <person name="Bowers K."/>
            <person name="McGinley-Smith S."/>
            <person name="Mohammad A.W."/>
            <person name="Gnirke A."/>
            <person name="Yurkov A.M."/>
            <person name="Nowrousian M."/>
            <person name="Sun S."/>
            <person name="Cuomo C.A."/>
            <person name="Heitman J."/>
        </authorList>
    </citation>
    <scope>NUCLEOTIDE SEQUENCE [LARGE SCALE GENOMIC DNA]</scope>
    <source>
        <strain evidence="2">CBS 11374</strain>
    </source>
</reference>
<dbReference type="RefSeq" id="XP_062791170.1">
    <property type="nucleotide sequence ID" value="XM_062935119.1"/>
</dbReference>
<accession>A0ABZ1CXE9</accession>
<organism evidence="2 3">
    <name type="scientific">Kwoniella shivajii</name>
    <dbReference type="NCBI Taxonomy" id="564305"/>
    <lineage>
        <taxon>Eukaryota</taxon>
        <taxon>Fungi</taxon>
        <taxon>Dikarya</taxon>
        <taxon>Basidiomycota</taxon>
        <taxon>Agaricomycotina</taxon>
        <taxon>Tremellomycetes</taxon>
        <taxon>Tremellales</taxon>
        <taxon>Cryptococcaceae</taxon>
        <taxon>Kwoniella</taxon>
    </lineage>
</organism>
<evidence type="ECO:0000256" key="1">
    <source>
        <dbReference type="SAM" id="MobiDB-lite"/>
    </source>
</evidence>
<proteinExistence type="predicted"/>
<feature type="region of interest" description="Disordered" evidence="1">
    <location>
        <begin position="116"/>
        <end position="149"/>
    </location>
</feature>
<keyword evidence="3" id="KW-1185">Reference proteome</keyword>
<evidence type="ECO:0000313" key="2">
    <source>
        <dbReference type="EMBL" id="WRT66430.1"/>
    </source>
</evidence>